<dbReference type="Gene3D" id="3.20.20.70">
    <property type="entry name" value="Aldolase class I"/>
    <property type="match status" value="1"/>
</dbReference>
<keyword evidence="2" id="KW-0949">S-adenosyl-L-methionine</keyword>
<dbReference type="AlphaFoldDB" id="A0A0P1G5U6"/>
<dbReference type="InterPro" id="IPR058240">
    <property type="entry name" value="rSAM_sf"/>
</dbReference>
<keyword evidence="4" id="KW-0408">Iron</keyword>
<keyword evidence="3" id="KW-0479">Metal-binding</keyword>
<dbReference type="SFLD" id="SFLDS00029">
    <property type="entry name" value="Radical_SAM"/>
    <property type="match status" value="1"/>
</dbReference>
<accession>A0A0P1G5U6</accession>
<comment type="cofactor">
    <cofactor evidence="1">
        <name>[4Fe-4S] cluster</name>
        <dbReference type="ChEBI" id="CHEBI:49883"/>
    </cofactor>
</comment>
<dbReference type="CDD" id="cd01335">
    <property type="entry name" value="Radical_SAM"/>
    <property type="match status" value="1"/>
</dbReference>
<evidence type="ECO:0000256" key="3">
    <source>
        <dbReference type="ARBA" id="ARBA00022723"/>
    </source>
</evidence>
<dbReference type="SFLD" id="SFLDG01067">
    <property type="entry name" value="SPASM/twitch_domain_containing"/>
    <property type="match status" value="1"/>
</dbReference>
<evidence type="ECO:0000256" key="4">
    <source>
        <dbReference type="ARBA" id="ARBA00023004"/>
    </source>
</evidence>
<keyword evidence="5" id="KW-0411">Iron-sulfur</keyword>
<dbReference type="Proteomes" id="UP000051587">
    <property type="component" value="Unassembled WGS sequence"/>
</dbReference>
<evidence type="ECO:0000256" key="1">
    <source>
        <dbReference type="ARBA" id="ARBA00001966"/>
    </source>
</evidence>
<dbReference type="PANTHER" id="PTHR11228">
    <property type="entry name" value="RADICAL SAM DOMAIN PROTEIN"/>
    <property type="match status" value="1"/>
</dbReference>
<dbReference type="InterPro" id="IPR013785">
    <property type="entry name" value="Aldolase_TIM"/>
</dbReference>
<sequence length="413" mass="45607">MRVKSKKGLISRPERFGQSVYVPERDDIFLLDADASKLLSSIGPDWTNFSDQTRSLEVLTGLGIIEAISSDGTPIPQHGYSGVHLIGDFPTVPIVEHPLLVNCFATSWCPLKCIYCHADDLMDQGTRENENPDQISDVAKVANNLNALVYVVTGGDPLTRPDRAVSLIKMLPREAGIVIDTSGVGHESDLKRILAIRPIHVRISIDSMDPKINNKLRPMNKKNFPELVTGNLTSLDYAARMIDICLEYGAGVSVQTVVTKHNDHLKQLIDLRDWLYSRGVRNWVIHIAANAGKANKTYVARKKKLDSDALAGIFPSSSVSRNLEKLVKLTTDERLNMDIRSTNASPSPNSVFLVGSVGTLYVQGFGKGNVKKTPIEFRQSDIAAMWATFSDTGHVSRYSNLDIMKSSQSYKLD</sequence>
<proteinExistence type="predicted"/>
<dbReference type="InterPro" id="IPR050377">
    <property type="entry name" value="Radical_SAM_PqqE_MftC-like"/>
</dbReference>
<organism evidence="7 8">
    <name type="scientific">Thalassovita gelatinovora</name>
    <name type="common">Thalassobius gelatinovorus</name>
    <dbReference type="NCBI Taxonomy" id="53501"/>
    <lineage>
        <taxon>Bacteria</taxon>
        <taxon>Pseudomonadati</taxon>
        <taxon>Pseudomonadota</taxon>
        <taxon>Alphaproteobacteria</taxon>
        <taxon>Rhodobacterales</taxon>
        <taxon>Roseobacteraceae</taxon>
        <taxon>Thalassovita</taxon>
    </lineage>
</organism>
<dbReference type="OrthoDB" id="9792276at2"/>
<feature type="domain" description="Radical SAM core" evidence="6">
    <location>
        <begin position="95"/>
        <end position="322"/>
    </location>
</feature>
<evidence type="ECO:0000256" key="2">
    <source>
        <dbReference type="ARBA" id="ARBA00022691"/>
    </source>
</evidence>
<dbReference type="GO" id="GO:0051536">
    <property type="term" value="F:iron-sulfur cluster binding"/>
    <property type="evidence" value="ECO:0007669"/>
    <property type="project" value="UniProtKB-KW"/>
</dbReference>
<reference evidence="7 8" key="1">
    <citation type="submission" date="2015-09" db="EMBL/GenBank/DDBJ databases">
        <authorList>
            <consortium name="Swine Surveillance"/>
        </authorList>
    </citation>
    <scope>NUCLEOTIDE SEQUENCE [LARGE SCALE GENOMIC DNA]</scope>
    <source>
        <strain evidence="7 8">CECT 4357</strain>
    </source>
</reference>
<dbReference type="EMBL" id="CYSA01000028">
    <property type="protein sequence ID" value="CUH68723.1"/>
    <property type="molecule type" value="Genomic_DNA"/>
</dbReference>
<dbReference type="RefSeq" id="WP_074646943.1">
    <property type="nucleotide sequence ID" value="NZ_CP051181.1"/>
</dbReference>
<keyword evidence="8" id="KW-1185">Reference proteome</keyword>
<dbReference type="GO" id="GO:0003824">
    <property type="term" value="F:catalytic activity"/>
    <property type="evidence" value="ECO:0007669"/>
    <property type="project" value="InterPro"/>
</dbReference>
<dbReference type="PANTHER" id="PTHR11228:SF34">
    <property type="entry name" value="TUNGSTEN-CONTAINING ALDEHYDE FERREDOXIN OXIDOREDUCTASE COFACTOR MODIFYING PROTEIN"/>
    <property type="match status" value="1"/>
</dbReference>
<dbReference type="GO" id="GO:0046872">
    <property type="term" value="F:metal ion binding"/>
    <property type="evidence" value="ECO:0007669"/>
    <property type="project" value="UniProtKB-KW"/>
</dbReference>
<evidence type="ECO:0000313" key="8">
    <source>
        <dbReference type="Proteomes" id="UP000051587"/>
    </source>
</evidence>
<evidence type="ECO:0000256" key="5">
    <source>
        <dbReference type="ARBA" id="ARBA00023014"/>
    </source>
</evidence>
<evidence type="ECO:0000259" key="6">
    <source>
        <dbReference type="PROSITE" id="PS51918"/>
    </source>
</evidence>
<gene>
    <name evidence="7" type="ORF">TG4357_03759</name>
</gene>
<dbReference type="SUPFAM" id="SSF102114">
    <property type="entry name" value="Radical SAM enzymes"/>
    <property type="match status" value="1"/>
</dbReference>
<evidence type="ECO:0000313" key="7">
    <source>
        <dbReference type="EMBL" id="CUH68723.1"/>
    </source>
</evidence>
<dbReference type="STRING" id="53501.SAMN04488043_106220"/>
<name>A0A0P1G5U6_THAGE</name>
<dbReference type="Pfam" id="PF04055">
    <property type="entry name" value="Radical_SAM"/>
    <property type="match status" value="1"/>
</dbReference>
<dbReference type="InterPro" id="IPR007197">
    <property type="entry name" value="rSAM"/>
</dbReference>
<dbReference type="PROSITE" id="PS51918">
    <property type="entry name" value="RADICAL_SAM"/>
    <property type="match status" value="1"/>
</dbReference>
<protein>
    <submittedName>
        <fullName evidence="7">Pyrroloquinoline quinone biosynthesis protein PqqE</fullName>
    </submittedName>
</protein>